<dbReference type="GO" id="GO:0008324">
    <property type="term" value="F:monoatomic cation transmembrane transporter activity"/>
    <property type="evidence" value="ECO:0007669"/>
    <property type="project" value="InterPro"/>
</dbReference>
<dbReference type="SUPFAM" id="SSF116726">
    <property type="entry name" value="TrkA C-terminal domain-like"/>
    <property type="match status" value="1"/>
</dbReference>
<dbReference type="InterPro" id="IPR003148">
    <property type="entry name" value="RCK_N"/>
</dbReference>
<dbReference type="STRING" id="1121387.GCA_000429885_00643"/>
<dbReference type="AlphaFoldDB" id="A0A239VUW9"/>
<evidence type="ECO:0000313" key="4">
    <source>
        <dbReference type="EMBL" id="STD11668.1"/>
    </source>
</evidence>
<feature type="domain" description="RCK N-terminal" evidence="1">
    <location>
        <begin position="10"/>
        <end position="126"/>
    </location>
</feature>
<dbReference type="InterPro" id="IPR006037">
    <property type="entry name" value="RCK_C"/>
</dbReference>
<dbReference type="PROSITE" id="PS51201">
    <property type="entry name" value="RCK_N"/>
    <property type="match status" value="1"/>
</dbReference>
<keyword evidence="5" id="KW-1185">Reference proteome</keyword>
<reference evidence="3 5" key="1">
    <citation type="submission" date="2017-06" db="EMBL/GenBank/DDBJ databases">
        <authorList>
            <consortium name="Pathogen Informatics"/>
        </authorList>
    </citation>
    <scope>NUCLEOTIDE SEQUENCE [LARGE SCALE GENOMIC DNA]</scope>
    <source>
        <strain evidence="3 5">NCTC13039</strain>
    </source>
</reference>
<gene>
    <name evidence="3" type="primary">ktrA</name>
    <name evidence="4" type="ORF">NCTC7915_01632</name>
    <name evidence="3" type="ORF">SAMEA4475696_02278</name>
</gene>
<dbReference type="Gene3D" id="3.40.50.720">
    <property type="entry name" value="NAD(P)-binding Rossmann-like Domain"/>
    <property type="match status" value="1"/>
</dbReference>
<feature type="domain" description="RCK C-terminal" evidence="2">
    <location>
        <begin position="142"/>
        <end position="225"/>
    </location>
</feature>
<evidence type="ECO:0000313" key="5">
    <source>
        <dbReference type="Proteomes" id="UP000242637"/>
    </source>
</evidence>
<dbReference type="Proteomes" id="UP000242637">
    <property type="component" value="Chromosome 1"/>
</dbReference>
<organism evidence="3 5">
    <name type="scientific">Dermatophilus congolensis</name>
    <dbReference type="NCBI Taxonomy" id="1863"/>
    <lineage>
        <taxon>Bacteria</taxon>
        <taxon>Bacillati</taxon>
        <taxon>Actinomycetota</taxon>
        <taxon>Actinomycetes</taxon>
        <taxon>Micrococcales</taxon>
        <taxon>Dermatophilaceae</taxon>
        <taxon>Dermatophilus</taxon>
    </lineage>
</organism>
<dbReference type="PANTHER" id="PTHR43833:SF7">
    <property type="entry name" value="KTR SYSTEM POTASSIUM UPTAKE PROTEIN C"/>
    <property type="match status" value="1"/>
</dbReference>
<evidence type="ECO:0000313" key="6">
    <source>
        <dbReference type="Proteomes" id="UP000254118"/>
    </source>
</evidence>
<proteinExistence type="predicted"/>
<dbReference type="PANTHER" id="PTHR43833">
    <property type="entry name" value="POTASSIUM CHANNEL PROTEIN 2-RELATED-RELATED"/>
    <property type="match status" value="1"/>
</dbReference>
<dbReference type="InterPro" id="IPR050721">
    <property type="entry name" value="Trk_Ktr_HKT_K-transport"/>
</dbReference>
<dbReference type="GO" id="GO:0006813">
    <property type="term" value="P:potassium ion transport"/>
    <property type="evidence" value="ECO:0007669"/>
    <property type="project" value="InterPro"/>
</dbReference>
<dbReference type="InterPro" id="IPR036291">
    <property type="entry name" value="NAD(P)-bd_dom_sf"/>
</dbReference>
<evidence type="ECO:0000259" key="2">
    <source>
        <dbReference type="PROSITE" id="PS51202"/>
    </source>
</evidence>
<dbReference type="Pfam" id="PF02080">
    <property type="entry name" value="TrkA_C"/>
    <property type="match status" value="1"/>
</dbReference>
<protein>
    <submittedName>
        <fullName evidence="3">Ktr system potassium uptake protein A</fullName>
    </submittedName>
</protein>
<evidence type="ECO:0000259" key="1">
    <source>
        <dbReference type="PROSITE" id="PS51201"/>
    </source>
</evidence>
<accession>A0A239VUW9</accession>
<dbReference type="PROSITE" id="PS51202">
    <property type="entry name" value="RCK_C"/>
    <property type="match status" value="1"/>
</dbReference>
<dbReference type="EMBL" id="UFYA01000001">
    <property type="protein sequence ID" value="STD11668.1"/>
    <property type="molecule type" value="Genomic_DNA"/>
</dbReference>
<evidence type="ECO:0000313" key="3">
    <source>
        <dbReference type="EMBL" id="SNV25596.1"/>
    </source>
</evidence>
<sequence length="232" mass="25445">MWPRRMAREPESILVVGLGRFGSSVAQSLVKMEKEVMAIDSDADLVQRFAGEFTHVVQADATDSEALNQLGVSSFDRAVVAIGTDIEASVLTVLSLSEIGVEEIWAKAVTDKHGSILERVGAHHVVYPERDMGKRVAHQIVGSLSDYLEFEGYALARTTAPAILWGVPFSRSDIRSRYRITIVGIKREGESFTYAESETIAHRGDELIISGSVKAVEKFSALPHDDPEDSRS</sequence>
<name>A0A239VUW9_9MICO</name>
<dbReference type="Proteomes" id="UP000254118">
    <property type="component" value="Unassembled WGS sequence"/>
</dbReference>
<dbReference type="InterPro" id="IPR036721">
    <property type="entry name" value="RCK_C_sf"/>
</dbReference>
<dbReference type="EMBL" id="LT906453">
    <property type="protein sequence ID" value="SNV25596.1"/>
    <property type="molecule type" value="Genomic_DNA"/>
</dbReference>
<dbReference type="SUPFAM" id="SSF51735">
    <property type="entry name" value="NAD(P)-binding Rossmann-fold domains"/>
    <property type="match status" value="1"/>
</dbReference>
<dbReference type="KEGG" id="dco:SAMEA4475696_2278"/>
<reference evidence="4 6" key="2">
    <citation type="submission" date="2018-06" db="EMBL/GenBank/DDBJ databases">
        <authorList>
            <consortium name="Pathogen Informatics"/>
            <person name="Doyle S."/>
        </authorList>
    </citation>
    <scope>NUCLEOTIDE SEQUENCE [LARGE SCALE GENOMIC DNA]</scope>
    <source>
        <strain evidence="4 6">NCTC7915</strain>
    </source>
</reference>
<dbReference type="Pfam" id="PF02254">
    <property type="entry name" value="TrkA_N"/>
    <property type="match status" value="1"/>
</dbReference>
<dbReference type="Gene3D" id="3.30.70.1450">
    <property type="entry name" value="Regulator of K+ conductance, C-terminal domain"/>
    <property type="match status" value="1"/>
</dbReference>